<dbReference type="Proteomes" id="UP000054485">
    <property type="component" value="Unassembled WGS sequence"/>
</dbReference>
<evidence type="ECO:0000313" key="1">
    <source>
        <dbReference type="EMBL" id="KIK31993.1"/>
    </source>
</evidence>
<dbReference type="InParanoid" id="A0A0D0AJ98"/>
<proteinExistence type="predicted"/>
<reference evidence="2" key="2">
    <citation type="submission" date="2015-01" db="EMBL/GenBank/DDBJ databases">
        <title>Evolutionary Origins and Diversification of the Mycorrhizal Mutualists.</title>
        <authorList>
            <consortium name="DOE Joint Genome Institute"/>
            <consortium name="Mycorrhizal Genomics Consortium"/>
            <person name="Kohler A."/>
            <person name="Kuo A."/>
            <person name="Nagy L.G."/>
            <person name="Floudas D."/>
            <person name="Copeland A."/>
            <person name="Barry K.W."/>
            <person name="Cichocki N."/>
            <person name="Veneault-Fourrey C."/>
            <person name="LaButti K."/>
            <person name="Lindquist E.A."/>
            <person name="Lipzen A."/>
            <person name="Lundell T."/>
            <person name="Morin E."/>
            <person name="Murat C."/>
            <person name="Riley R."/>
            <person name="Ohm R."/>
            <person name="Sun H."/>
            <person name="Tunlid A."/>
            <person name="Henrissat B."/>
            <person name="Grigoriev I.V."/>
            <person name="Hibbett D.S."/>
            <person name="Martin F."/>
        </authorList>
    </citation>
    <scope>NUCLEOTIDE SEQUENCE [LARGE SCALE GENOMIC DNA]</scope>
    <source>
        <strain evidence="2">UH-Slu-Lm8-n1</strain>
    </source>
</reference>
<dbReference type="HOGENOM" id="CLU_2924242_0_0_1"/>
<evidence type="ECO:0000313" key="2">
    <source>
        <dbReference type="Proteomes" id="UP000054485"/>
    </source>
</evidence>
<organism evidence="1 2">
    <name type="scientific">Suillus luteus UH-Slu-Lm8-n1</name>
    <dbReference type="NCBI Taxonomy" id="930992"/>
    <lineage>
        <taxon>Eukaryota</taxon>
        <taxon>Fungi</taxon>
        <taxon>Dikarya</taxon>
        <taxon>Basidiomycota</taxon>
        <taxon>Agaricomycotina</taxon>
        <taxon>Agaricomycetes</taxon>
        <taxon>Agaricomycetidae</taxon>
        <taxon>Boletales</taxon>
        <taxon>Suillineae</taxon>
        <taxon>Suillaceae</taxon>
        <taxon>Suillus</taxon>
    </lineage>
</organism>
<accession>A0A0D0AJ98</accession>
<sequence>MMPRDDRCSKRSSVFSLYFAALEQQMLLVLSMTRPQVPALVLGELSDEASSDNDADLPSNF</sequence>
<keyword evidence="2" id="KW-1185">Reference proteome</keyword>
<gene>
    <name evidence="1" type="ORF">CY34DRAFT_19381</name>
</gene>
<dbReference type="AlphaFoldDB" id="A0A0D0AJ98"/>
<reference evidence="1 2" key="1">
    <citation type="submission" date="2014-04" db="EMBL/GenBank/DDBJ databases">
        <authorList>
            <consortium name="DOE Joint Genome Institute"/>
            <person name="Kuo A."/>
            <person name="Ruytinx J."/>
            <person name="Rineau F."/>
            <person name="Colpaert J."/>
            <person name="Kohler A."/>
            <person name="Nagy L.G."/>
            <person name="Floudas D."/>
            <person name="Copeland A."/>
            <person name="Barry K.W."/>
            <person name="Cichocki N."/>
            <person name="Veneault-Fourrey C."/>
            <person name="LaButti K."/>
            <person name="Lindquist E.A."/>
            <person name="Lipzen A."/>
            <person name="Lundell T."/>
            <person name="Morin E."/>
            <person name="Murat C."/>
            <person name="Sun H."/>
            <person name="Tunlid A."/>
            <person name="Henrissat B."/>
            <person name="Grigoriev I.V."/>
            <person name="Hibbett D.S."/>
            <person name="Martin F."/>
            <person name="Nordberg H.P."/>
            <person name="Cantor M.N."/>
            <person name="Hua S.X."/>
        </authorList>
    </citation>
    <scope>NUCLEOTIDE SEQUENCE [LARGE SCALE GENOMIC DNA]</scope>
    <source>
        <strain evidence="1 2">UH-Slu-Lm8-n1</strain>
    </source>
</reference>
<name>A0A0D0AJ98_9AGAM</name>
<dbReference type="EMBL" id="KN836479">
    <property type="protein sequence ID" value="KIK31993.1"/>
    <property type="molecule type" value="Genomic_DNA"/>
</dbReference>
<protein>
    <submittedName>
        <fullName evidence="1">Uncharacterized protein</fullName>
    </submittedName>
</protein>